<evidence type="ECO:0000313" key="7">
    <source>
        <dbReference type="EMBL" id="CAI5446680.1"/>
    </source>
</evidence>
<dbReference type="InterPro" id="IPR006612">
    <property type="entry name" value="THAP_Znf"/>
</dbReference>
<evidence type="ECO:0000259" key="6">
    <source>
        <dbReference type="SMART" id="SM00980"/>
    </source>
</evidence>
<evidence type="ECO:0000256" key="5">
    <source>
        <dbReference type="SAM" id="MobiDB-lite"/>
    </source>
</evidence>
<evidence type="ECO:0000256" key="4">
    <source>
        <dbReference type="ARBA" id="ARBA00023125"/>
    </source>
</evidence>
<evidence type="ECO:0000256" key="2">
    <source>
        <dbReference type="ARBA" id="ARBA00022771"/>
    </source>
</evidence>
<reference evidence="7" key="1">
    <citation type="submission" date="2022-11" db="EMBL/GenBank/DDBJ databases">
        <authorList>
            <person name="Kikuchi T."/>
        </authorList>
    </citation>
    <scope>NUCLEOTIDE SEQUENCE</scope>
    <source>
        <strain evidence="7">PS1010</strain>
    </source>
</reference>
<keyword evidence="4" id="KW-0238">DNA-binding</keyword>
<organism evidence="7 8">
    <name type="scientific">Caenorhabditis angaria</name>
    <dbReference type="NCBI Taxonomy" id="860376"/>
    <lineage>
        <taxon>Eukaryota</taxon>
        <taxon>Metazoa</taxon>
        <taxon>Ecdysozoa</taxon>
        <taxon>Nematoda</taxon>
        <taxon>Chromadorea</taxon>
        <taxon>Rhabditida</taxon>
        <taxon>Rhabditina</taxon>
        <taxon>Rhabditomorpha</taxon>
        <taxon>Rhabditoidea</taxon>
        <taxon>Rhabditidae</taxon>
        <taxon>Peloderinae</taxon>
        <taxon>Caenorhabditis</taxon>
    </lineage>
</organism>
<keyword evidence="1" id="KW-0479">Metal-binding</keyword>
<protein>
    <recommendedName>
        <fullName evidence="6">THAP-type domain-containing protein</fullName>
    </recommendedName>
</protein>
<dbReference type="EMBL" id="CANHGI010000003">
    <property type="protein sequence ID" value="CAI5446680.1"/>
    <property type="molecule type" value="Genomic_DNA"/>
</dbReference>
<proteinExistence type="predicted"/>
<feature type="region of interest" description="Disordered" evidence="5">
    <location>
        <begin position="187"/>
        <end position="214"/>
    </location>
</feature>
<gene>
    <name evidence="7" type="ORF">CAMP_LOCUS9317</name>
</gene>
<dbReference type="GO" id="GO:0003677">
    <property type="term" value="F:DNA binding"/>
    <property type="evidence" value="ECO:0007669"/>
    <property type="project" value="UniProtKB-KW"/>
</dbReference>
<dbReference type="GO" id="GO:0008270">
    <property type="term" value="F:zinc ion binding"/>
    <property type="evidence" value="ECO:0007669"/>
    <property type="project" value="UniProtKB-KW"/>
</dbReference>
<dbReference type="AlphaFoldDB" id="A0A9P1N3M5"/>
<feature type="domain" description="THAP-type" evidence="6">
    <location>
        <begin position="218"/>
        <end position="294"/>
    </location>
</feature>
<dbReference type="SMART" id="SM00980">
    <property type="entry name" value="THAP"/>
    <property type="match status" value="2"/>
</dbReference>
<accession>A0A9P1N3M5</accession>
<sequence>MTNALEMLYIERCTNSERKTFRTARNGVSESVIVAKWLLNENFNKFNNDYAPQNSGQHQSVFIHANQKNMLSYAQSPALDGNLDINDRKSSFLLLDMKHPHTGLRFCCYCHARKPGGEMSNITRNPEKLQKWRKILGENFYRNTFRYTAPHICRSHFEYKGPGLRTRGAFPIAMHEEAYKKVMREMEEHAEGIGGEEEDVEEEEEEEVPEPSESDQSICCCYCGNEDTLQNMTNVPQVPAKFKIWVNILGRQFYQNTRGLKKAYICRAHFPGLGVNDYRAPNAIPMAMKNGQNLRIEMVESREEDVMPEVEPEDLPTTSSSSNFQDLDPNMIQCSLEFIIPYVTRCFECKCTAEFLVTRVDFGAMIECNCKSCRNTWIWKSSEKIGQVEEEKPEQKPEKLQEKQKKFLLTTVRE</sequence>
<feature type="domain" description="THAP-type" evidence="6">
    <location>
        <begin position="105"/>
        <end position="178"/>
    </location>
</feature>
<keyword evidence="3" id="KW-0862">Zinc</keyword>
<comment type="caution">
    <text evidence="7">The sequence shown here is derived from an EMBL/GenBank/DDBJ whole genome shotgun (WGS) entry which is preliminary data.</text>
</comment>
<evidence type="ECO:0000256" key="1">
    <source>
        <dbReference type="ARBA" id="ARBA00022723"/>
    </source>
</evidence>
<dbReference type="Proteomes" id="UP001152747">
    <property type="component" value="Unassembled WGS sequence"/>
</dbReference>
<evidence type="ECO:0000256" key="3">
    <source>
        <dbReference type="ARBA" id="ARBA00022833"/>
    </source>
</evidence>
<name>A0A9P1N3M5_9PELO</name>
<feature type="compositionally biased region" description="Acidic residues" evidence="5">
    <location>
        <begin position="194"/>
        <end position="213"/>
    </location>
</feature>
<evidence type="ECO:0000313" key="8">
    <source>
        <dbReference type="Proteomes" id="UP001152747"/>
    </source>
</evidence>
<keyword evidence="2" id="KW-0863">Zinc-finger</keyword>
<keyword evidence="8" id="KW-1185">Reference proteome</keyword>